<dbReference type="InterPro" id="IPR009003">
    <property type="entry name" value="Peptidase_S1_PA"/>
</dbReference>
<accession>A0ABT0UKL8</accession>
<evidence type="ECO:0000313" key="3">
    <source>
        <dbReference type="Proteomes" id="UP001431429"/>
    </source>
</evidence>
<feature type="signal peptide" evidence="1">
    <location>
        <begin position="1"/>
        <end position="24"/>
    </location>
</feature>
<reference evidence="2" key="1">
    <citation type="submission" date="2022-06" db="EMBL/GenBank/DDBJ databases">
        <title>Genome public.</title>
        <authorList>
            <person name="Sun Q."/>
        </authorList>
    </citation>
    <scope>NUCLEOTIDE SEQUENCE</scope>
    <source>
        <strain evidence="2">CWNU-1</strain>
    </source>
</reference>
<evidence type="ECO:0000256" key="1">
    <source>
        <dbReference type="SAM" id="SignalP"/>
    </source>
</evidence>
<dbReference type="EMBL" id="JAMQAW010000006">
    <property type="protein sequence ID" value="MCM2387806.1"/>
    <property type="molecule type" value="Genomic_DNA"/>
</dbReference>
<feature type="chain" id="PRO_5046349173" evidence="1">
    <location>
        <begin position="25"/>
        <end position="446"/>
    </location>
</feature>
<proteinExistence type="predicted"/>
<organism evidence="2 3">
    <name type="scientific">Streptomyces albipurpureus</name>
    <dbReference type="NCBI Taxonomy" id="2897419"/>
    <lineage>
        <taxon>Bacteria</taxon>
        <taxon>Bacillati</taxon>
        <taxon>Actinomycetota</taxon>
        <taxon>Actinomycetes</taxon>
        <taxon>Kitasatosporales</taxon>
        <taxon>Streptomycetaceae</taxon>
        <taxon>Streptomyces</taxon>
    </lineage>
</organism>
<name>A0ABT0UKL8_9ACTN</name>
<dbReference type="Gene3D" id="2.40.10.10">
    <property type="entry name" value="Trypsin-like serine proteases"/>
    <property type="match status" value="2"/>
</dbReference>
<dbReference type="SUPFAM" id="SSF50494">
    <property type="entry name" value="Trypsin-like serine proteases"/>
    <property type="match status" value="1"/>
</dbReference>
<protein>
    <submittedName>
        <fullName evidence="2">S1 family peptidase</fullName>
    </submittedName>
</protein>
<dbReference type="RefSeq" id="WP_250918163.1">
    <property type="nucleotide sequence ID" value="NZ_JAMQAW010000006.1"/>
</dbReference>
<dbReference type="InterPro" id="IPR043504">
    <property type="entry name" value="Peptidase_S1_PA_chymotrypsin"/>
</dbReference>
<sequence length="446" mass="45447">MKLRSLVLPLLAAAGMLVPLAVPAAAQPSPTPSVRTATTQADSTVFAESLRLRGELGFGTSASELSAIVQQRSRAQAGLGTLVNEWGFIGTAAEAKEMRRRDALLASVAPTVRGLAQRDDFAGHFLDNRQGGRLVVQFAGALPAQQTRKQLLARAGVAGSAASDVEFRVVKHSTARLTRAMKALWGSVRTAAAVSPIVAIDEDVVANRLKVTISRGTSPHAVRATLAKLGVTARISEGEGIEEACTSRNVCDSPRRGGVGVSFAGVLCSIGWVVNRAGVRGAVTAGHCGWGTNTGTVSSGAGAYGSLTNINALSAGTSADMRYISIPSGGQPWLYESAAVKARVVTGSALGTIGATSCLYGRNSESARCGTISSTNASHTSSTCGCVVYGQSAASYTSAGGDSGGAVASSTTGSTARGVHSGTFGGAKHYSWIGYTSTYNMGSLAT</sequence>
<keyword evidence="1" id="KW-0732">Signal</keyword>
<evidence type="ECO:0000313" key="2">
    <source>
        <dbReference type="EMBL" id="MCM2387806.1"/>
    </source>
</evidence>
<dbReference type="Proteomes" id="UP001431429">
    <property type="component" value="Unassembled WGS sequence"/>
</dbReference>
<gene>
    <name evidence="2" type="ORF">NBG84_05685</name>
</gene>
<comment type="caution">
    <text evidence="2">The sequence shown here is derived from an EMBL/GenBank/DDBJ whole genome shotgun (WGS) entry which is preliminary data.</text>
</comment>
<keyword evidence="3" id="KW-1185">Reference proteome</keyword>